<comment type="caution">
    <text evidence="5">The sequence shown here is derived from an EMBL/GenBank/DDBJ whole genome shotgun (WGS) entry which is preliminary data.</text>
</comment>
<dbReference type="InterPro" id="IPR051398">
    <property type="entry name" value="Polysacch_Deacetylase"/>
</dbReference>
<dbReference type="GO" id="GO:0005576">
    <property type="term" value="C:extracellular region"/>
    <property type="evidence" value="ECO:0007669"/>
    <property type="project" value="UniProtKB-SubCell"/>
</dbReference>
<dbReference type="InterPro" id="IPR002509">
    <property type="entry name" value="NODB_dom"/>
</dbReference>
<keyword evidence="2 3" id="KW-0732">Signal</keyword>
<organism evidence="5 6">
    <name type="scientific">Candidatus Avoscillospira stercorigallinarum</name>
    <dbReference type="NCBI Taxonomy" id="2840708"/>
    <lineage>
        <taxon>Bacteria</taxon>
        <taxon>Bacillati</taxon>
        <taxon>Bacillota</taxon>
        <taxon>Clostridia</taxon>
        <taxon>Eubacteriales</taxon>
        <taxon>Oscillospiraceae</taxon>
        <taxon>Oscillospiraceae incertae sedis</taxon>
        <taxon>Candidatus Avoscillospira</taxon>
    </lineage>
</organism>
<evidence type="ECO:0000259" key="4">
    <source>
        <dbReference type="PROSITE" id="PS51677"/>
    </source>
</evidence>
<evidence type="ECO:0000256" key="3">
    <source>
        <dbReference type="SAM" id="SignalP"/>
    </source>
</evidence>
<feature type="chain" id="PRO_5039322956" evidence="3">
    <location>
        <begin position="23"/>
        <end position="615"/>
    </location>
</feature>
<evidence type="ECO:0000313" key="5">
    <source>
        <dbReference type="EMBL" id="HIQ69973.1"/>
    </source>
</evidence>
<dbReference type="Pfam" id="PF01522">
    <property type="entry name" value="Polysacc_deac_1"/>
    <property type="match status" value="1"/>
</dbReference>
<feature type="signal peptide" evidence="3">
    <location>
        <begin position="1"/>
        <end position="22"/>
    </location>
</feature>
<sequence>MQAKKWVILFAATALALVLALAAFNYVTDPFGAFGDPVFQWFSYDETNNPRVAKTSWLEQHHQDYDSYIIGCSSTSSFPTEALNELYDASFYNLIMYDADMLDCEKLTAYLLEHYEVKNIILNVYLDNGMTYDEESNRLTKNLHYLVDPDISALSHYSRYLLADFRYGLAKLQALGEDTLLPQDFDVFDEVTGTYDKRVRDAEPIGSVEEYLTAYPVFADYPQSGPLSLGQTENCMKSVAAIRDMCAAAGVNLTVVAGPVYRDYFDNFDLDAVIAFYDALAQVTPFWDFSCSSVSREMRYFYDATHFRNNVGEMMAARMAGRTDLWIPEDFGAYVTAETAAQHVAQGLEAQALPQAEIEAQAPILMYHNLAEEAAAETDLTAAQFEAQIQALSEAGYTSISFDELMAYVYEGADLPEKPVMITFDDGYSSNYTLAYPILAKYQMKATIFAIGVSLGKDTYKDTGHEMNPHFSGEEAAEMVASGLISVQSHTYDMHQWPPFETGDGPFRETILPLPGESEEDYVAALTADIQKSRQVLEDATGETVDVLAYPSGAYSTLSQWVLEENGIRVTLSTEPGVNTVVRGLPQTLYCMKRFHVDGSVSPADLLGLLTQPTE</sequence>
<evidence type="ECO:0000256" key="1">
    <source>
        <dbReference type="ARBA" id="ARBA00004613"/>
    </source>
</evidence>
<dbReference type="Proteomes" id="UP000886874">
    <property type="component" value="Unassembled WGS sequence"/>
</dbReference>
<dbReference type="PANTHER" id="PTHR34216:SF3">
    <property type="entry name" value="POLY-BETA-1,6-N-ACETYL-D-GLUCOSAMINE N-DEACETYLASE"/>
    <property type="match status" value="1"/>
</dbReference>
<reference evidence="5" key="1">
    <citation type="submission" date="2020-10" db="EMBL/GenBank/DDBJ databases">
        <authorList>
            <person name="Gilroy R."/>
        </authorList>
    </citation>
    <scope>NUCLEOTIDE SEQUENCE</scope>
    <source>
        <strain evidence="5">ChiSjej2B20-13462</strain>
    </source>
</reference>
<dbReference type="GO" id="GO:0016810">
    <property type="term" value="F:hydrolase activity, acting on carbon-nitrogen (but not peptide) bonds"/>
    <property type="evidence" value="ECO:0007669"/>
    <property type="project" value="InterPro"/>
</dbReference>
<evidence type="ECO:0000256" key="2">
    <source>
        <dbReference type="ARBA" id="ARBA00022729"/>
    </source>
</evidence>
<dbReference type="PROSITE" id="PS51677">
    <property type="entry name" value="NODB"/>
    <property type="match status" value="1"/>
</dbReference>
<proteinExistence type="predicted"/>
<name>A0A9D0Z8S8_9FIRM</name>
<dbReference type="PANTHER" id="PTHR34216">
    <property type="match status" value="1"/>
</dbReference>
<reference evidence="5" key="2">
    <citation type="journal article" date="2021" name="PeerJ">
        <title>Extensive microbial diversity within the chicken gut microbiome revealed by metagenomics and culture.</title>
        <authorList>
            <person name="Gilroy R."/>
            <person name="Ravi A."/>
            <person name="Getino M."/>
            <person name="Pursley I."/>
            <person name="Horton D.L."/>
            <person name="Alikhan N.F."/>
            <person name="Baker D."/>
            <person name="Gharbi K."/>
            <person name="Hall N."/>
            <person name="Watson M."/>
            <person name="Adriaenssens E.M."/>
            <person name="Foster-Nyarko E."/>
            <person name="Jarju S."/>
            <person name="Secka A."/>
            <person name="Antonio M."/>
            <person name="Oren A."/>
            <person name="Chaudhuri R.R."/>
            <person name="La Ragione R."/>
            <person name="Hildebrand F."/>
            <person name="Pallen M.J."/>
        </authorList>
    </citation>
    <scope>NUCLEOTIDE SEQUENCE</scope>
    <source>
        <strain evidence="5">ChiSjej2B20-13462</strain>
    </source>
</reference>
<dbReference type="SUPFAM" id="SSF88713">
    <property type="entry name" value="Glycoside hydrolase/deacetylase"/>
    <property type="match status" value="1"/>
</dbReference>
<dbReference type="AlphaFoldDB" id="A0A9D0Z8S8"/>
<gene>
    <name evidence="5" type="ORF">IAA67_06565</name>
</gene>
<dbReference type="Gene3D" id="3.20.20.370">
    <property type="entry name" value="Glycoside hydrolase/deacetylase"/>
    <property type="match status" value="1"/>
</dbReference>
<dbReference type="InterPro" id="IPR011330">
    <property type="entry name" value="Glyco_hydro/deAcase_b/a-brl"/>
</dbReference>
<accession>A0A9D0Z8S8</accession>
<evidence type="ECO:0000313" key="6">
    <source>
        <dbReference type="Proteomes" id="UP000886874"/>
    </source>
</evidence>
<dbReference type="EMBL" id="DVFN01000094">
    <property type="protein sequence ID" value="HIQ69973.1"/>
    <property type="molecule type" value="Genomic_DNA"/>
</dbReference>
<feature type="domain" description="NodB homology" evidence="4">
    <location>
        <begin position="418"/>
        <end position="615"/>
    </location>
</feature>
<dbReference type="GO" id="GO:0005975">
    <property type="term" value="P:carbohydrate metabolic process"/>
    <property type="evidence" value="ECO:0007669"/>
    <property type="project" value="InterPro"/>
</dbReference>
<protein>
    <submittedName>
        <fullName evidence="5">Polysaccharide deacetylase family protein</fullName>
    </submittedName>
</protein>
<comment type="subcellular location">
    <subcellularLocation>
        <location evidence="1">Secreted</location>
    </subcellularLocation>
</comment>